<dbReference type="Pfam" id="PF25304">
    <property type="entry name" value="WHD_eIF2D"/>
    <property type="match status" value="1"/>
</dbReference>
<dbReference type="Gene3D" id="3.10.400.20">
    <property type="match status" value="1"/>
</dbReference>
<dbReference type="PROSITE" id="PS50296">
    <property type="entry name" value="SUI1"/>
    <property type="match status" value="1"/>
</dbReference>
<dbReference type="InterPro" id="IPR058886">
    <property type="entry name" value="SWIB_eIF2D"/>
</dbReference>
<dbReference type="Pfam" id="PF17832">
    <property type="entry name" value="Pre-PUA"/>
    <property type="match status" value="1"/>
</dbReference>
<dbReference type="InterPro" id="IPR039757">
    <property type="entry name" value="EIF2D"/>
</dbReference>
<keyword evidence="6" id="KW-0396">Initiation factor</keyword>
<dbReference type="GO" id="GO:0001731">
    <property type="term" value="P:formation of translation preinitiation complex"/>
    <property type="evidence" value="ECO:0007669"/>
    <property type="project" value="InterPro"/>
</dbReference>
<protein>
    <submittedName>
        <fullName evidence="6">Translation initiation factor 2D</fullName>
    </submittedName>
</protein>
<name>A0A224ZAG8_9ACAR</name>
<dbReference type="GO" id="GO:0003743">
    <property type="term" value="F:translation initiation factor activity"/>
    <property type="evidence" value="ECO:0007669"/>
    <property type="project" value="UniProtKB-KW"/>
</dbReference>
<dbReference type="Pfam" id="PF26292">
    <property type="entry name" value="PUA_elF2D"/>
    <property type="match status" value="1"/>
</dbReference>
<dbReference type="SUPFAM" id="SSF88697">
    <property type="entry name" value="PUA domain-like"/>
    <property type="match status" value="1"/>
</dbReference>
<dbReference type="InterPro" id="IPR048248">
    <property type="entry name" value="PUA_eIF2d-like"/>
</dbReference>
<dbReference type="PANTHER" id="PTHR12217:SF4">
    <property type="entry name" value="EUKARYOTIC TRANSLATION INITIATION FACTOR 2D"/>
    <property type="match status" value="1"/>
</dbReference>
<accession>A0A224ZAG8</accession>
<dbReference type="InterPro" id="IPR036877">
    <property type="entry name" value="SUI1_dom_sf"/>
</dbReference>
<feature type="region of interest" description="Disordered" evidence="3">
    <location>
        <begin position="197"/>
        <end position="275"/>
    </location>
</feature>
<feature type="compositionally biased region" description="Acidic residues" evidence="3">
    <location>
        <begin position="209"/>
        <end position="219"/>
    </location>
</feature>
<dbReference type="SUPFAM" id="SSF55159">
    <property type="entry name" value="eIF1-like"/>
    <property type="match status" value="1"/>
</dbReference>
<dbReference type="PANTHER" id="PTHR12217">
    <property type="entry name" value="EUKARYOTIC TRANSLATION INITIATION FACTOR 2D"/>
    <property type="match status" value="1"/>
</dbReference>
<sequence length="585" mass="63547">MVLGQDAPFLIHAQQPLEILLLVLPLRKDSHIKRLRSQLESQYPHLSASQLDELCPVGRGGELFQLRLLCHGGESVVAYSLDSEPLFFEQDGGRLVPSLYTLWRLPSLLPYVCTWKPVVERLAGGADFMAPGLAGYSERLSEARLGDAVAVRVAGAGRAAVAVGHLLQSPKALVAEQRAGKAVAITHVLGDQLWVHGGKRPLPQIDGDSCGEEEDEENQQPESQETDSQAVVPEENSSAVDEEQCAPAEKPATAEVQPEPTEDAKEEQQVEETTDTMDALLESCVLSALRSKLPLPLLASSLYSGHVLPRCPPGRQLDIRRTSYKKLSTYLAHLQSEGLLALKETSPGVQSIVSVRREHPRLRGFAQMELPPAEPPKGDGYRFPTIRELRSITAAVLPLFPGRSKGHTLGLDEVRAVIRSYVKENELQDPDDKSSVKMDPRLSDAAACSSEKLSWEELFSRVMSRMQPAHEVTPADGGRPTVHRGALPPISFTVAQRTGNKKVTLVEGLESYGIDVANLAHEVQVGVAASVSVTPLANGKQQVLVQGNQVAFMERLLTGPSYGVPRKYLKGLEHAAGKKKGGARK</sequence>
<dbReference type="PROSITE" id="PS50890">
    <property type="entry name" value="PUA"/>
    <property type="match status" value="1"/>
</dbReference>
<dbReference type="InterPro" id="IPR003121">
    <property type="entry name" value="SWIB_MDM2_domain"/>
</dbReference>
<feature type="domain" description="SUI1" evidence="4">
    <location>
        <begin position="490"/>
        <end position="561"/>
    </location>
</feature>
<dbReference type="Pfam" id="PF26291">
    <property type="entry name" value="SWIB_eIF2D"/>
    <property type="match status" value="1"/>
</dbReference>
<dbReference type="Gene3D" id="3.30.780.10">
    <property type="entry name" value="SUI1-like domain"/>
    <property type="match status" value="1"/>
</dbReference>
<dbReference type="GO" id="GO:0003723">
    <property type="term" value="F:RNA binding"/>
    <property type="evidence" value="ECO:0007669"/>
    <property type="project" value="InterPro"/>
</dbReference>
<dbReference type="InterPro" id="IPR036885">
    <property type="entry name" value="SWIB_MDM2_dom_sf"/>
</dbReference>
<keyword evidence="2" id="KW-0963">Cytoplasm</keyword>
<dbReference type="InterPro" id="IPR041366">
    <property type="entry name" value="Pre-PUA"/>
</dbReference>
<evidence type="ECO:0000256" key="1">
    <source>
        <dbReference type="ARBA" id="ARBA00010359"/>
    </source>
</evidence>
<dbReference type="EMBL" id="GFPF01012708">
    <property type="protein sequence ID" value="MAA23854.1"/>
    <property type="molecule type" value="Transcribed_RNA"/>
</dbReference>
<comment type="similarity">
    <text evidence="1">Belongs to the eIF2D family.</text>
</comment>
<dbReference type="PROSITE" id="PS51925">
    <property type="entry name" value="SWIB_MDM2"/>
    <property type="match status" value="1"/>
</dbReference>
<evidence type="ECO:0000259" key="5">
    <source>
        <dbReference type="PROSITE" id="PS51925"/>
    </source>
</evidence>
<dbReference type="SUPFAM" id="SSF47592">
    <property type="entry name" value="SWIB/MDM2 domain"/>
    <property type="match status" value="1"/>
</dbReference>
<organism evidence="6">
    <name type="scientific">Rhipicephalus zambeziensis</name>
    <dbReference type="NCBI Taxonomy" id="60191"/>
    <lineage>
        <taxon>Eukaryota</taxon>
        <taxon>Metazoa</taxon>
        <taxon>Ecdysozoa</taxon>
        <taxon>Arthropoda</taxon>
        <taxon>Chelicerata</taxon>
        <taxon>Arachnida</taxon>
        <taxon>Acari</taxon>
        <taxon>Parasitiformes</taxon>
        <taxon>Ixodida</taxon>
        <taxon>Ixodoidea</taxon>
        <taxon>Ixodidae</taxon>
        <taxon>Rhipicephalinae</taxon>
        <taxon>Rhipicephalus</taxon>
        <taxon>Rhipicephalus</taxon>
    </lineage>
</organism>
<evidence type="ECO:0000256" key="3">
    <source>
        <dbReference type="SAM" id="MobiDB-lite"/>
    </source>
</evidence>
<dbReference type="AlphaFoldDB" id="A0A224ZAG8"/>
<dbReference type="NCBIfam" id="TIGR00451">
    <property type="entry name" value="unchar_dom_2"/>
    <property type="match status" value="1"/>
</dbReference>
<dbReference type="CDD" id="cd11608">
    <property type="entry name" value="eIF2D_C"/>
    <property type="match status" value="1"/>
</dbReference>
<dbReference type="Gene3D" id="1.10.245.10">
    <property type="entry name" value="SWIB/MDM2 domain"/>
    <property type="match status" value="1"/>
</dbReference>
<dbReference type="InterPro" id="IPR001950">
    <property type="entry name" value="SUI1"/>
</dbReference>
<dbReference type="InterPro" id="IPR004521">
    <property type="entry name" value="Uncharacterised_CHP00451"/>
</dbReference>
<reference evidence="6" key="1">
    <citation type="journal article" date="2017" name="Parasit. Vectors">
        <title>Sialotranscriptomics of Rhipicephalus zambeziensis reveals intricate expression profiles of secretory proteins and suggests tight temporal transcriptional regulation during blood-feeding.</title>
        <authorList>
            <person name="de Castro M.H."/>
            <person name="de Klerk D."/>
            <person name="Pienaar R."/>
            <person name="Rees D.J.G."/>
            <person name="Mans B.J."/>
        </authorList>
    </citation>
    <scope>NUCLEOTIDE SEQUENCE</scope>
    <source>
        <tissue evidence="6">Salivary glands</tissue>
    </source>
</reference>
<evidence type="ECO:0000259" key="4">
    <source>
        <dbReference type="PROSITE" id="PS50296"/>
    </source>
</evidence>
<dbReference type="InterPro" id="IPR057429">
    <property type="entry name" value="WH_eIF2D"/>
</dbReference>
<evidence type="ECO:0000256" key="2">
    <source>
        <dbReference type="ARBA" id="ARBA00022490"/>
    </source>
</evidence>
<dbReference type="InterPro" id="IPR039759">
    <property type="entry name" value="eIF2D_SUI1"/>
</dbReference>
<feature type="domain" description="DM2" evidence="5">
    <location>
        <begin position="385"/>
        <end position="468"/>
    </location>
</feature>
<dbReference type="Pfam" id="PF01253">
    <property type="entry name" value="SUI1"/>
    <property type="match status" value="1"/>
</dbReference>
<evidence type="ECO:0000313" key="6">
    <source>
        <dbReference type="EMBL" id="MAA23854.1"/>
    </source>
</evidence>
<proteinExistence type="inferred from homology"/>
<keyword evidence="6" id="KW-0648">Protein biosynthesis</keyword>
<dbReference type="InterPro" id="IPR015947">
    <property type="entry name" value="PUA-like_sf"/>
</dbReference>